<proteinExistence type="predicted"/>
<accession>A0A8S1B9T8</accession>
<comment type="caution">
    <text evidence="2">The sequence shown here is derived from an EMBL/GenBank/DDBJ whole genome shotgun (WGS) entry which is preliminary data.</text>
</comment>
<feature type="region of interest" description="Disordered" evidence="1">
    <location>
        <begin position="1"/>
        <end position="25"/>
    </location>
</feature>
<reference evidence="2 3" key="1">
    <citation type="submission" date="2020-04" db="EMBL/GenBank/DDBJ databases">
        <authorList>
            <person name="Wallbank WR R."/>
            <person name="Pardo Diaz C."/>
            <person name="Kozak K."/>
            <person name="Martin S."/>
            <person name="Jiggins C."/>
            <person name="Moest M."/>
            <person name="Warren A I."/>
            <person name="Byers J.R.P. K."/>
            <person name="Montejo-Kovacevich G."/>
            <person name="Yen C E."/>
        </authorList>
    </citation>
    <scope>NUCLEOTIDE SEQUENCE [LARGE SCALE GENOMIC DNA]</scope>
</reference>
<evidence type="ECO:0000256" key="1">
    <source>
        <dbReference type="SAM" id="MobiDB-lite"/>
    </source>
</evidence>
<gene>
    <name evidence="2" type="ORF">APLA_LOCUS16603</name>
</gene>
<evidence type="ECO:0000313" key="2">
    <source>
        <dbReference type="EMBL" id="CAB3258574.1"/>
    </source>
</evidence>
<protein>
    <submittedName>
        <fullName evidence="2">Uncharacterized protein</fullName>
    </submittedName>
</protein>
<evidence type="ECO:0000313" key="3">
    <source>
        <dbReference type="Proteomes" id="UP000494106"/>
    </source>
</evidence>
<sequence length="93" mass="10022">MPVQHTPPQRQEIRDVTGLTGRAGSESRLLQGPAISLRALGLFPKSGKLSTELSHLSSQAVVSRLKVSQVPNEVGGGGVLILFGNYKIKYEMH</sequence>
<dbReference type="Proteomes" id="UP000494106">
    <property type="component" value="Unassembled WGS sequence"/>
</dbReference>
<dbReference type="AlphaFoldDB" id="A0A8S1B9T8"/>
<dbReference type="EMBL" id="CADEBC010000598">
    <property type="protein sequence ID" value="CAB3258574.1"/>
    <property type="molecule type" value="Genomic_DNA"/>
</dbReference>
<organism evidence="2 3">
    <name type="scientific">Arctia plantaginis</name>
    <name type="common">Wood tiger moth</name>
    <name type="synonym">Phalaena plantaginis</name>
    <dbReference type="NCBI Taxonomy" id="874455"/>
    <lineage>
        <taxon>Eukaryota</taxon>
        <taxon>Metazoa</taxon>
        <taxon>Ecdysozoa</taxon>
        <taxon>Arthropoda</taxon>
        <taxon>Hexapoda</taxon>
        <taxon>Insecta</taxon>
        <taxon>Pterygota</taxon>
        <taxon>Neoptera</taxon>
        <taxon>Endopterygota</taxon>
        <taxon>Lepidoptera</taxon>
        <taxon>Glossata</taxon>
        <taxon>Ditrysia</taxon>
        <taxon>Noctuoidea</taxon>
        <taxon>Erebidae</taxon>
        <taxon>Arctiinae</taxon>
        <taxon>Arctia</taxon>
    </lineage>
</organism>
<name>A0A8S1B9T8_ARCPL</name>
<keyword evidence="3" id="KW-1185">Reference proteome</keyword>